<evidence type="ECO:0000313" key="2">
    <source>
        <dbReference type="Proteomes" id="UP001055879"/>
    </source>
</evidence>
<organism evidence="1 2">
    <name type="scientific">Arctium lappa</name>
    <name type="common">Greater burdock</name>
    <name type="synonym">Lappa major</name>
    <dbReference type="NCBI Taxonomy" id="4217"/>
    <lineage>
        <taxon>Eukaryota</taxon>
        <taxon>Viridiplantae</taxon>
        <taxon>Streptophyta</taxon>
        <taxon>Embryophyta</taxon>
        <taxon>Tracheophyta</taxon>
        <taxon>Spermatophyta</taxon>
        <taxon>Magnoliopsida</taxon>
        <taxon>eudicotyledons</taxon>
        <taxon>Gunneridae</taxon>
        <taxon>Pentapetalae</taxon>
        <taxon>asterids</taxon>
        <taxon>campanulids</taxon>
        <taxon>Asterales</taxon>
        <taxon>Asteraceae</taxon>
        <taxon>Carduoideae</taxon>
        <taxon>Cardueae</taxon>
        <taxon>Arctiinae</taxon>
        <taxon>Arctium</taxon>
    </lineage>
</organism>
<protein>
    <submittedName>
        <fullName evidence="1">Uncharacterized protein</fullName>
    </submittedName>
</protein>
<proteinExistence type="predicted"/>
<name>A0ACB9C052_ARCLA</name>
<dbReference type="Proteomes" id="UP001055879">
    <property type="component" value="Linkage Group LG05"/>
</dbReference>
<reference evidence="1 2" key="2">
    <citation type="journal article" date="2022" name="Mol. Ecol. Resour.">
        <title>The genomes of chicory, endive, great burdock and yacon provide insights into Asteraceae paleo-polyploidization history and plant inulin production.</title>
        <authorList>
            <person name="Fan W."/>
            <person name="Wang S."/>
            <person name="Wang H."/>
            <person name="Wang A."/>
            <person name="Jiang F."/>
            <person name="Liu H."/>
            <person name="Zhao H."/>
            <person name="Xu D."/>
            <person name="Zhang Y."/>
        </authorList>
    </citation>
    <scope>NUCLEOTIDE SEQUENCE [LARGE SCALE GENOMIC DNA]</scope>
    <source>
        <strain evidence="2">cv. Niubang</strain>
    </source>
</reference>
<comment type="caution">
    <text evidence="1">The sequence shown here is derived from an EMBL/GenBank/DDBJ whole genome shotgun (WGS) entry which is preliminary data.</text>
</comment>
<keyword evidence="2" id="KW-1185">Reference proteome</keyword>
<gene>
    <name evidence="1" type="ORF">L6452_16218</name>
</gene>
<accession>A0ACB9C052</accession>
<dbReference type="EMBL" id="CM042051">
    <property type="protein sequence ID" value="KAI3727600.1"/>
    <property type="molecule type" value="Genomic_DNA"/>
</dbReference>
<sequence length="87" mass="9022">MKDNLTGHSGQLRTNVRFLSHLPVSSSSFSICYILALYVVVMILFLYRIASGGAANASAIAAAADDVDVLSGRDNGTSYVNGDPAGG</sequence>
<evidence type="ECO:0000313" key="1">
    <source>
        <dbReference type="EMBL" id="KAI3727600.1"/>
    </source>
</evidence>
<reference evidence="2" key="1">
    <citation type="journal article" date="2022" name="Mol. Ecol. Resour.">
        <title>The genomes of chicory, endive, great burdock and yacon provide insights into Asteraceae palaeo-polyploidization history and plant inulin production.</title>
        <authorList>
            <person name="Fan W."/>
            <person name="Wang S."/>
            <person name="Wang H."/>
            <person name="Wang A."/>
            <person name="Jiang F."/>
            <person name="Liu H."/>
            <person name="Zhao H."/>
            <person name="Xu D."/>
            <person name="Zhang Y."/>
        </authorList>
    </citation>
    <scope>NUCLEOTIDE SEQUENCE [LARGE SCALE GENOMIC DNA]</scope>
    <source>
        <strain evidence="2">cv. Niubang</strain>
    </source>
</reference>